<dbReference type="AlphaFoldDB" id="A0AAW1SX85"/>
<accession>A0AAW1SX85</accession>
<feature type="domain" description="VOC" evidence="11">
    <location>
        <begin position="216"/>
        <end position="376"/>
    </location>
</feature>
<evidence type="ECO:0000256" key="2">
    <source>
        <dbReference type="ARBA" id="ARBA00005877"/>
    </source>
</evidence>
<dbReference type="InterPro" id="IPR041736">
    <property type="entry name" value="4OHPhenylPyrv_dOase_N"/>
</dbReference>
<evidence type="ECO:0000256" key="3">
    <source>
        <dbReference type="ARBA" id="ARBA00013222"/>
    </source>
</evidence>
<evidence type="ECO:0000256" key="4">
    <source>
        <dbReference type="ARBA" id="ARBA00022723"/>
    </source>
</evidence>
<feature type="binding site" evidence="10">
    <location>
        <position position="219"/>
    </location>
    <ligand>
        <name>Fe cation</name>
        <dbReference type="ChEBI" id="CHEBI:24875"/>
    </ligand>
</feature>
<dbReference type="EMBL" id="JALJOV010000764">
    <property type="protein sequence ID" value="KAK9861411.1"/>
    <property type="molecule type" value="Genomic_DNA"/>
</dbReference>
<evidence type="ECO:0000256" key="9">
    <source>
        <dbReference type="PIRNR" id="PIRNR009283"/>
    </source>
</evidence>
<evidence type="ECO:0000256" key="8">
    <source>
        <dbReference type="ARBA" id="ARBA00023232"/>
    </source>
</evidence>
<evidence type="ECO:0000256" key="10">
    <source>
        <dbReference type="PIRSR" id="PIRSR009283-1"/>
    </source>
</evidence>
<feature type="binding site" evidence="10">
    <location>
        <position position="387"/>
    </location>
    <ligand>
        <name>Fe cation</name>
        <dbReference type="ChEBI" id="CHEBI:24875"/>
    </ligand>
</feature>
<comment type="cofactor">
    <cofactor evidence="10">
        <name>Fe cation</name>
        <dbReference type="ChEBI" id="CHEBI:24875"/>
    </cofactor>
    <text evidence="10">Binds 1 Fe cation per subunit.</text>
</comment>
<proteinExistence type="inferred from homology"/>
<dbReference type="NCBIfam" id="TIGR01263">
    <property type="entry name" value="4HPPD"/>
    <property type="match status" value="1"/>
</dbReference>
<name>A0AAW1SX85_9CHLO</name>
<dbReference type="SUPFAM" id="SSF54593">
    <property type="entry name" value="Glyoxalase/Bleomycin resistance protein/Dihydroxybiphenyl dioxygenase"/>
    <property type="match status" value="1"/>
</dbReference>
<dbReference type="GO" id="GO:0006559">
    <property type="term" value="P:L-phenylalanine catabolic process"/>
    <property type="evidence" value="ECO:0007669"/>
    <property type="project" value="UniProtKB-KW"/>
</dbReference>
<keyword evidence="7 10" id="KW-0408">Iron</keyword>
<dbReference type="FunFam" id="3.10.180.10:FF:000013">
    <property type="entry name" value="4-hydroxyphenylpyruvate dioxygenase"/>
    <property type="match status" value="1"/>
</dbReference>
<dbReference type="GO" id="GO:0046872">
    <property type="term" value="F:metal ion binding"/>
    <property type="evidence" value="ECO:0007669"/>
    <property type="project" value="UniProtKB-KW"/>
</dbReference>
<comment type="pathway">
    <text evidence="1">Amino-acid degradation; L-phenylalanine degradation; acetoacetate and fumarate from L-phenylalanine: step 3/6.</text>
</comment>
<comment type="similarity">
    <text evidence="2 9">Belongs to the 4HPPD family.</text>
</comment>
<evidence type="ECO:0000256" key="5">
    <source>
        <dbReference type="ARBA" id="ARBA00022737"/>
    </source>
</evidence>
<protein>
    <recommendedName>
        <fullName evidence="3 9">4-hydroxyphenylpyruvate dioxygenase</fullName>
    </recommendedName>
</protein>
<evidence type="ECO:0000313" key="12">
    <source>
        <dbReference type="EMBL" id="KAK9861411.1"/>
    </source>
</evidence>
<evidence type="ECO:0000256" key="7">
    <source>
        <dbReference type="ARBA" id="ARBA00023004"/>
    </source>
</evidence>
<feature type="domain" description="VOC" evidence="11">
    <location>
        <begin position="45"/>
        <end position="191"/>
    </location>
</feature>
<dbReference type="PANTHER" id="PTHR11959">
    <property type="entry name" value="4-HYDROXYPHENYLPYRUVATE DIOXYGENASE"/>
    <property type="match status" value="1"/>
</dbReference>
<evidence type="ECO:0000313" key="13">
    <source>
        <dbReference type="Proteomes" id="UP001485043"/>
    </source>
</evidence>
<dbReference type="InterPro" id="IPR029068">
    <property type="entry name" value="Glyas_Bleomycin-R_OHBP_Dase"/>
</dbReference>
<evidence type="ECO:0000256" key="1">
    <source>
        <dbReference type="ARBA" id="ARBA00005162"/>
    </source>
</evidence>
<comment type="caution">
    <text evidence="12">The sequence shown here is derived from an EMBL/GenBank/DDBJ whole genome shotgun (WGS) entry which is preliminary data.</text>
</comment>
<gene>
    <name evidence="12" type="ORF">WJX84_006878</name>
</gene>
<dbReference type="GO" id="GO:0006572">
    <property type="term" value="P:L-tyrosine catabolic process"/>
    <property type="evidence" value="ECO:0007669"/>
    <property type="project" value="UniProtKB-KW"/>
</dbReference>
<organism evidence="12 13">
    <name type="scientific">Apatococcus fuscideae</name>
    <dbReference type="NCBI Taxonomy" id="2026836"/>
    <lineage>
        <taxon>Eukaryota</taxon>
        <taxon>Viridiplantae</taxon>
        <taxon>Chlorophyta</taxon>
        <taxon>core chlorophytes</taxon>
        <taxon>Trebouxiophyceae</taxon>
        <taxon>Chlorellales</taxon>
        <taxon>Chlorellaceae</taxon>
        <taxon>Apatococcus</taxon>
    </lineage>
</organism>
<dbReference type="InterPro" id="IPR005956">
    <property type="entry name" value="4OHPhenylPyrv_dOase"/>
</dbReference>
<keyword evidence="4 10" id="KW-0479">Metal-binding</keyword>
<dbReference type="CDD" id="cd07250">
    <property type="entry name" value="HPPD_C_like"/>
    <property type="match status" value="1"/>
</dbReference>
<feature type="binding site" evidence="10">
    <location>
        <position position="301"/>
    </location>
    <ligand>
        <name>Fe cation</name>
        <dbReference type="ChEBI" id="CHEBI:24875"/>
    </ligand>
</feature>
<dbReference type="Gene3D" id="3.10.180.10">
    <property type="entry name" value="2,3-Dihydroxybiphenyl 1,2-Dioxygenase, domain 1"/>
    <property type="match status" value="2"/>
</dbReference>
<dbReference type="CDD" id="cd08342">
    <property type="entry name" value="HPPD_N_like"/>
    <property type="match status" value="1"/>
</dbReference>
<dbReference type="InterPro" id="IPR037523">
    <property type="entry name" value="VOC_core"/>
</dbReference>
<keyword evidence="5" id="KW-0677">Repeat</keyword>
<dbReference type="GO" id="GO:0003868">
    <property type="term" value="F:4-hydroxyphenylpyruvate dioxygenase activity"/>
    <property type="evidence" value="ECO:0007669"/>
    <property type="project" value="InterPro"/>
</dbReference>
<evidence type="ECO:0000256" key="6">
    <source>
        <dbReference type="ARBA" id="ARBA00022878"/>
    </source>
</evidence>
<dbReference type="PIRSF" id="PIRSF009283">
    <property type="entry name" value="HPP_dOase"/>
    <property type="match status" value="1"/>
</dbReference>
<sequence length="442" mass="47937">MAAAIASPLAGTENAALAEKKARELKGFKGFQRSNPQTDKFEVLKFHHIEFWCLDATTTQKRFSWGLGMGLVAKSDQSTGNSQFASYVLNSNDLTFVITAPYSQQANPGANSPTPWYNKQQAIEFATKHGLAVRSVGVVVKDAEQAHAAAVSHGAHSVQAPVTLTDPATGQKQTVAEVVLYGDVVLRLVSGPFQGHYLAGYTPVTDAPSHNCGLQRLDHAVGNVNNLIEALDYVNGFTGFHDFAEFTAEDVGTVDSGLNSAVLASNNEFVLLPINEPTFGTPRKSQIQTFLEQNEGPGLQHLAIMTNDIFTTLRELRNRSSQGGFDFMPPASKRYYENLPAKIGDVLTPQQYREVEELGILVDKDPEGVLLQIFSKPLSDRPTVFIEIIQRIGCMGSSLVEGSSPGSLEQEMVQAGGCGGFGKGNFTELFKSIEDYERTLSL</sequence>
<evidence type="ECO:0000259" key="11">
    <source>
        <dbReference type="PROSITE" id="PS51819"/>
    </source>
</evidence>
<dbReference type="Proteomes" id="UP001485043">
    <property type="component" value="Unassembled WGS sequence"/>
</dbReference>
<keyword evidence="8" id="KW-0585">Phenylalanine catabolism</keyword>
<dbReference type="InterPro" id="IPR041735">
    <property type="entry name" value="4OHPhenylPyrv_dOase_C"/>
</dbReference>
<keyword evidence="13" id="KW-1185">Reference proteome</keyword>
<reference evidence="12 13" key="1">
    <citation type="journal article" date="2024" name="Nat. Commun.">
        <title>Phylogenomics reveals the evolutionary origins of lichenization in chlorophyte algae.</title>
        <authorList>
            <person name="Puginier C."/>
            <person name="Libourel C."/>
            <person name="Otte J."/>
            <person name="Skaloud P."/>
            <person name="Haon M."/>
            <person name="Grisel S."/>
            <person name="Petersen M."/>
            <person name="Berrin J.G."/>
            <person name="Delaux P.M."/>
            <person name="Dal Grande F."/>
            <person name="Keller J."/>
        </authorList>
    </citation>
    <scope>NUCLEOTIDE SEQUENCE [LARGE SCALE GENOMIC DNA]</scope>
    <source>
        <strain evidence="12 13">SAG 2523</strain>
    </source>
</reference>
<dbReference type="PANTHER" id="PTHR11959:SF1">
    <property type="entry name" value="4-HYDROXYPHENYLPYRUVATE DIOXYGENASE"/>
    <property type="match status" value="1"/>
</dbReference>
<keyword evidence="6" id="KW-0828">Tyrosine catabolism</keyword>
<dbReference type="PROSITE" id="PS51819">
    <property type="entry name" value="VOC"/>
    <property type="match status" value="2"/>
</dbReference>